<gene>
    <name evidence="1" type="ORF">FBU59_003590</name>
</gene>
<organism evidence="1 2">
    <name type="scientific">Linderina macrospora</name>
    <dbReference type="NCBI Taxonomy" id="4868"/>
    <lineage>
        <taxon>Eukaryota</taxon>
        <taxon>Fungi</taxon>
        <taxon>Fungi incertae sedis</taxon>
        <taxon>Zoopagomycota</taxon>
        <taxon>Kickxellomycotina</taxon>
        <taxon>Kickxellomycetes</taxon>
        <taxon>Kickxellales</taxon>
        <taxon>Kickxellaceae</taxon>
        <taxon>Linderina</taxon>
    </lineage>
</organism>
<sequence>AVNPAERNFMYTGVDADKKPVSPTDQMPSYSEPIYSAMRLGYGKSCYTYDTIVAANGDSGKLSSNNGSLSKREAQKCRQRDHAQQLVKQLPKEVVSKFFPKFSAGNAHPLENELTTLSPLKPMSADGNNTMFRDKKACESHRGKMPMPPKLTQDWLKMQGACTEEVAKLEAEAKGFVESLNKANYLSPYLVRD</sequence>
<name>A0ACC1J829_9FUNG</name>
<accession>A0ACC1J829</accession>
<keyword evidence="2" id="KW-1185">Reference proteome</keyword>
<evidence type="ECO:0000313" key="1">
    <source>
        <dbReference type="EMBL" id="KAJ1941133.1"/>
    </source>
</evidence>
<protein>
    <submittedName>
        <fullName evidence="1">Uncharacterized protein</fullName>
    </submittedName>
</protein>
<proteinExistence type="predicted"/>
<reference evidence="1" key="1">
    <citation type="submission" date="2022-07" db="EMBL/GenBank/DDBJ databases">
        <title>Phylogenomic reconstructions and comparative analyses of Kickxellomycotina fungi.</title>
        <authorList>
            <person name="Reynolds N.K."/>
            <person name="Stajich J.E."/>
            <person name="Barry K."/>
            <person name="Grigoriev I.V."/>
            <person name="Crous P."/>
            <person name="Smith M.E."/>
        </authorList>
    </citation>
    <scope>NUCLEOTIDE SEQUENCE</scope>
    <source>
        <strain evidence="1">NRRL 5244</strain>
    </source>
</reference>
<feature type="non-terminal residue" evidence="1">
    <location>
        <position position="1"/>
    </location>
</feature>
<dbReference type="Proteomes" id="UP001150603">
    <property type="component" value="Unassembled WGS sequence"/>
</dbReference>
<comment type="caution">
    <text evidence="1">The sequence shown here is derived from an EMBL/GenBank/DDBJ whole genome shotgun (WGS) entry which is preliminary data.</text>
</comment>
<evidence type="ECO:0000313" key="2">
    <source>
        <dbReference type="Proteomes" id="UP001150603"/>
    </source>
</evidence>
<dbReference type="EMBL" id="JANBPW010002345">
    <property type="protein sequence ID" value="KAJ1941133.1"/>
    <property type="molecule type" value="Genomic_DNA"/>
</dbReference>